<gene>
    <name evidence="3" type="ORF">HNP60_002711</name>
</gene>
<proteinExistence type="predicted"/>
<dbReference type="Proteomes" id="UP001138540">
    <property type="component" value="Unassembled WGS sequence"/>
</dbReference>
<evidence type="ECO:0000256" key="1">
    <source>
        <dbReference type="SAM" id="SignalP"/>
    </source>
</evidence>
<dbReference type="Pfam" id="PF26061">
    <property type="entry name" value="DUF8021"/>
    <property type="match status" value="1"/>
</dbReference>
<feature type="signal peptide" evidence="1">
    <location>
        <begin position="1"/>
        <end position="22"/>
    </location>
</feature>
<name>A0ABR6NJD7_9SPHN</name>
<keyword evidence="1" id="KW-0732">Signal</keyword>
<comment type="caution">
    <text evidence="3">The sequence shown here is derived from an EMBL/GenBank/DDBJ whole genome shotgun (WGS) entry which is preliminary data.</text>
</comment>
<evidence type="ECO:0000259" key="2">
    <source>
        <dbReference type="Pfam" id="PF26061"/>
    </source>
</evidence>
<feature type="chain" id="PRO_5047365824" description="DUF8021 domain-containing protein" evidence="1">
    <location>
        <begin position="23"/>
        <end position="316"/>
    </location>
</feature>
<feature type="domain" description="DUF8021" evidence="2">
    <location>
        <begin position="163"/>
        <end position="286"/>
    </location>
</feature>
<dbReference type="InterPro" id="IPR058334">
    <property type="entry name" value="DUF8021"/>
</dbReference>
<organism evidence="3 4">
    <name type="scientific">Sphingobium lignivorans</name>
    <dbReference type="NCBI Taxonomy" id="2735886"/>
    <lineage>
        <taxon>Bacteria</taxon>
        <taxon>Pseudomonadati</taxon>
        <taxon>Pseudomonadota</taxon>
        <taxon>Alphaproteobacteria</taxon>
        <taxon>Sphingomonadales</taxon>
        <taxon>Sphingomonadaceae</taxon>
        <taxon>Sphingobium</taxon>
    </lineage>
</organism>
<dbReference type="EMBL" id="JACHKA010000001">
    <property type="protein sequence ID" value="MBB5986737.1"/>
    <property type="molecule type" value="Genomic_DNA"/>
</dbReference>
<reference evidence="3 4" key="1">
    <citation type="submission" date="2020-08" db="EMBL/GenBank/DDBJ databases">
        <title>Exploring microbial biodiversity for novel pathways involved in the catabolism of aromatic compounds derived from lignin.</title>
        <authorList>
            <person name="Elkins J."/>
        </authorList>
    </citation>
    <scope>NUCLEOTIDE SEQUENCE [LARGE SCALE GENOMIC DNA]</scope>
    <source>
        <strain evidence="3 4">B1D3A</strain>
    </source>
</reference>
<dbReference type="RefSeq" id="WP_184154571.1">
    <property type="nucleotide sequence ID" value="NZ_JACHKA010000001.1"/>
</dbReference>
<evidence type="ECO:0000313" key="3">
    <source>
        <dbReference type="EMBL" id="MBB5986737.1"/>
    </source>
</evidence>
<accession>A0ABR6NJD7</accession>
<protein>
    <recommendedName>
        <fullName evidence="2">DUF8021 domain-containing protein</fullName>
    </recommendedName>
</protein>
<keyword evidence="4" id="KW-1185">Reference proteome</keyword>
<sequence length="316" mass="33951">MKFPYLAGLGAALVLPLGSAQAQPVSCDRACLRSTLDAFLAAVIAKDPARAPLAIGFRQTQNARLTLTDAGVWKTLSSLGPLQRRYFDVVTGNAAFFGIVTDNGTQAVASVRLQVRNGKITEGEWHIAHEGDPGIYGKGSKVVFNLARLAADPPPERVVAPDQRLPRETLVAVVNSYFDGIVAENGRAVLAHGGCTRYENGFPAFGGPLKPGQEQDGFQGKQDCTSGYPTLGGLVAARRYPLIDEEAQVVLASAVFVRKAGDPRRRNHFMEVFGVDAGRIRSVHAAMFYAPPDQPLPNWPPYDGNFPLITNPSPTK</sequence>
<evidence type="ECO:0000313" key="4">
    <source>
        <dbReference type="Proteomes" id="UP001138540"/>
    </source>
</evidence>